<evidence type="ECO:0000259" key="3">
    <source>
        <dbReference type="Pfam" id="PF11817"/>
    </source>
</evidence>
<organism evidence="4 5">
    <name type="scientific">Aureobasidium melanogenum (strain CBS 110374)</name>
    <name type="common">Aureobasidium pullulans var. melanogenum</name>
    <dbReference type="NCBI Taxonomy" id="1043003"/>
    <lineage>
        <taxon>Eukaryota</taxon>
        <taxon>Fungi</taxon>
        <taxon>Dikarya</taxon>
        <taxon>Ascomycota</taxon>
        <taxon>Pezizomycotina</taxon>
        <taxon>Dothideomycetes</taxon>
        <taxon>Dothideomycetidae</taxon>
        <taxon>Dothideales</taxon>
        <taxon>Saccotheciaceae</taxon>
        <taxon>Aureobasidium</taxon>
    </lineage>
</organism>
<accession>A0A074W4Z5</accession>
<feature type="domain" description="Trafficking protein particle complex subunit 11" evidence="3">
    <location>
        <begin position="351"/>
        <end position="630"/>
    </location>
</feature>
<feature type="region of interest" description="Disordered" evidence="1">
    <location>
        <begin position="105"/>
        <end position="138"/>
    </location>
</feature>
<feature type="compositionally biased region" description="Low complexity" evidence="1">
    <location>
        <begin position="24"/>
        <end position="37"/>
    </location>
</feature>
<keyword evidence="5" id="KW-1185">Reference proteome</keyword>
<evidence type="ECO:0000259" key="2">
    <source>
        <dbReference type="Pfam" id="PF07919"/>
    </source>
</evidence>
<dbReference type="PANTHER" id="PTHR14374:SF0">
    <property type="entry name" value="TRAFFICKING PROTEIN PARTICLE COMPLEX SUBUNIT 11"/>
    <property type="match status" value="1"/>
</dbReference>
<dbReference type="EMBL" id="KL584824">
    <property type="protein sequence ID" value="KEQ67953.1"/>
    <property type="molecule type" value="Genomic_DNA"/>
</dbReference>
<sequence length="1244" mass="139530">MEAYPEDYVAHNLPFIALAGLPTSDSSTDASTTSSSSPLQGGGLKITDNSPPLSGPHADSILDEFLRTHGASLSWSDQALAERSGLIGFKLSSVGRSFVFPPRKAAPPPIVPSQTPPGSPNPSSSTSHDLHSPLSPLSPSSPVFPDGLMTPLWLAKHQSRIPAVYLSFQTLHSDPNTDTALKTHINDTRNAIAKSGFKTRYAVVLVSDDAAISPLDFEERLANIRRATSLDPKISCFHYDVSDSQTDLPTFVSSVLRALQPVCIDYYRDLTKHSRRKRGRAAPPPITAAASRGTSQVLTTNGWNVRYDFKLAVFAEFRQEMDVAQRHYESALEELFGPEGSLEHTPSWSARWQEARLLCDIIAFRVLRCQIWRGMTSGTAESWFNYKERMRDLIDRRGKGTDNSYSWEAWEARWAKMMAQLIEMADLPVFKSVDLSDPEEQTAPLTIYAPAEKLYSTMERMMPFHLLHHPGYWWRLACKHLVARKRKAEAIPQEDRTLPGETTPAQLASRTRTYDTYMVPQPHEEAPLSGHSTYDYLLDLQSQTERVESIMSDRGQMRAVHQVKIDLAREFYRAERYDEVLKTLQPVWDNMIWRREKWFDLAVEVLELIYESAEKTGNIKLQAESAWELTYQRMSLESQKSIDISQCLSKTGSNDERMHILLDTQSRLCPVTVTFSFFSGAGFVGDTAACQVAVVHNASAQKNSLTLTELRVHFNTNIKSLVINHSDDASQSLTTELKVEEEHDPAHPMAKGLLTNANLTFKPGQIRVFNLTIPLRDSDSFGATGASLILKASGATLEHVLSRPADISSSNWWLHSEDKLLRKQIPRAEPNTIQVLPKPPKVQLRITNLKEQYFTGEKVALDIQILNEEVEEVNASIRAEGKDNTEVALKLAWRDNDNDRANDTDLTSLQIGKIKAGESKSHLLEFKAPLQLSEYTLKLEVNYRLASDPETPVTKTLESVIPFVSPFEANYDFGPRLHTGAYPDYFSLPDISEDDNEQSKPARGISQRWCLTSRVVSFSTEPLLVEATQLVVNRVTSNAVCEVEDSSEPRKLSRIMAMKDMIDVPHILAVRKLTLEDRRPSALELSLAVTWRRQDASDDDTTTTMLAVPSMTIPSAEPRVLCTASVPPNTEDEPTTVSYTLENPSMHFLTFNLTMEANELFAFSGSKHRAVSLTPMSRVQVDYRLLVYPVDEDDLTERQGRKGHWVWPALRVVDAYFQKTLRVLDAGDGVQSDDRGGVGIWIPE</sequence>
<evidence type="ECO:0000313" key="5">
    <source>
        <dbReference type="Proteomes" id="UP000030672"/>
    </source>
</evidence>
<name>A0A074W4Z5_AURM1</name>
<dbReference type="GeneID" id="63913218"/>
<evidence type="ECO:0000256" key="1">
    <source>
        <dbReference type="SAM" id="MobiDB-lite"/>
    </source>
</evidence>
<evidence type="ECO:0000313" key="4">
    <source>
        <dbReference type="EMBL" id="KEQ67953.1"/>
    </source>
</evidence>
<gene>
    <name evidence="4" type="ORF">M437DRAFT_38486</name>
</gene>
<protein>
    <recommendedName>
        <fullName evidence="6">Trafficking protein particle complex subunit 11 domain-containing protein</fullName>
    </recommendedName>
</protein>
<dbReference type="Pfam" id="PF11817">
    <property type="entry name" value="Foie-gras_1"/>
    <property type="match status" value="1"/>
</dbReference>
<dbReference type="Pfam" id="PF07919">
    <property type="entry name" value="Gryzun"/>
    <property type="match status" value="1"/>
</dbReference>
<evidence type="ECO:0008006" key="6">
    <source>
        <dbReference type="Google" id="ProtNLM"/>
    </source>
</evidence>
<dbReference type="STRING" id="1043003.A0A074W4Z5"/>
<feature type="region of interest" description="Disordered" evidence="1">
    <location>
        <begin position="24"/>
        <end position="58"/>
    </location>
</feature>
<dbReference type="RefSeq" id="XP_040884975.1">
    <property type="nucleotide sequence ID" value="XM_041019845.1"/>
</dbReference>
<proteinExistence type="predicted"/>
<dbReference type="InterPro" id="IPR012880">
    <property type="entry name" value="Gryzun"/>
</dbReference>
<dbReference type="AlphaFoldDB" id="A0A074W4Z5"/>
<feature type="compositionally biased region" description="Pro residues" evidence="1">
    <location>
        <begin position="105"/>
        <end position="120"/>
    </location>
</feature>
<dbReference type="HOGENOM" id="CLU_003572_1_0_1"/>
<feature type="compositionally biased region" description="Low complexity" evidence="1">
    <location>
        <begin position="121"/>
        <end position="138"/>
    </location>
</feature>
<dbReference type="InterPro" id="IPR021773">
    <property type="entry name" value="TPC11"/>
</dbReference>
<feature type="domain" description="Gryzun putative trafficking through Golgi" evidence="2">
    <location>
        <begin position="661"/>
        <end position="1243"/>
    </location>
</feature>
<dbReference type="PANTHER" id="PTHR14374">
    <property type="entry name" value="FOIE GRAS"/>
    <property type="match status" value="1"/>
</dbReference>
<dbReference type="Proteomes" id="UP000030672">
    <property type="component" value="Unassembled WGS sequence"/>
</dbReference>
<reference evidence="4 5" key="1">
    <citation type="journal article" date="2014" name="BMC Genomics">
        <title>Genome sequencing of four Aureobasidium pullulans varieties: biotechnological potential, stress tolerance, and description of new species.</title>
        <authorList>
            <person name="Gostin Ar C."/>
            <person name="Ohm R.A."/>
            <person name="Kogej T."/>
            <person name="Sonjak S."/>
            <person name="Turk M."/>
            <person name="Zajc J."/>
            <person name="Zalar P."/>
            <person name="Grube M."/>
            <person name="Sun H."/>
            <person name="Han J."/>
            <person name="Sharma A."/>
            <person name="Chiniquy J."/>
            <person name="Ngan C.Y."/>
            <person name="Lipzen A."/>
            <person name="Barry K."/>
            <person name="Grigoriev I.V."/>
            <person name="Gunde-Cimerman N."/>
        </authorList>
    </citation>
    <scope>NUCLEOTIDE SEQUENCE [LARGE SCALE GENOMIC DNA]</scope>
    <source>
        <strain evidence="4 5">CBS 110374</strain>
    </source>
</reference>